<protein>
    <recommendedName>
        <fullName evidence="9">Thymus-specific serine protease</fullName>
    </recommendedName>
</protein>
<name>A0A7J6M048_PERCH</name>
<dbReference type="SUPFAM" id="SSF53474">
    <property type="entry name" value="alpha/beta-Hydrolases"/>
    <property type="match status" value="1"/>
</dbReference>
<dbReference type="PANTHER" id="PTHR11802:SF113">
    <property type="entry name" value="SERINE CARBOXYPEPTIDASE CTSA-4.1"/>
    <property type="match status" value="1"/>
</dbReference>
<evidence type="ECO:0000256" key="5">
    <source>
        <dbReference type="ARBA" id="ARBA00023180"/>
    </source>
</evidence>
<comment type="caution">
    <text evidence="7">The sequence shown here is derived from an EMBL/GenBank/DDBJ whole genome shotgun (WGS) entry which is preliminary data.</text>
</comment>
<dbReference type="InterPro" id="IPR001563">
    <property type="entry name" value="Peptidase_S10"/>
</dbReference>
<sequence>MFLAIASLYFVGLPLYEGTGVLCRTSGGAQSFGYQEVGGTNKYFYTVIEANKDPKNSPTFIVLPGGPGLSAMGLTLTGMEPCLLNENGTLQDSMYSWTKFANGIWVDAPGTTGFSQGKVENTMEEWVDNLFILVSGVLKKYPTINHKVYLVAISFDASTAGMLAAKISRSKAAIDLRGIFMMSGLTGPTDIYLGCLMKARKEGLVLYDVRVAPGAKNLEKMFKYKTGNPTVQKAMGVSKKWVGLDRQVLDSLTRFGAYNTTASITEALDAGLRILVVHGDADYITNAEGGLFWMSRLAGRFSYGKQLNAAPEQPLKVGDEMIGTARMAKFSNNAKFGYVKVKDSGHMLLRNRPRGMKVLANKFMSFAE</sequence>
<dbReference type="EMBL" id="JAAPAO010000276">
    <property type="protein sequence ID" value="KAF4664923.1"/>
    <property type="molecule type" value="Genomic_DNA"/>
</dbReference>
<dbReference type="Pfam" id="PF00450">
    <property type="entry name" value="Peptidase_S10"/>
    <property type="match status" value="2"/>
</dbReference>
<accession>A0A7J6M048</accession>
<evidence type="ECO:0000256" key="4">
    <source>
        <dbReference type="ARBA" id="ARBA00022801"/>
    </source>
</evidence>
<keyword evidence="4" id="KW-0378">Hydrolase</keyword>
<keyword evidence="2" id="KW-0121">Carboxypeptidase</keyword>
<keyword evidence="3" id="KW-0645">Protease</keyword>
<comment type="similarity">
    <text evidence="1">Belongs to the peptidase S10 family.</text>
</comment>
<dbReference type="Proteomes" id="UP000591131">
    <property type="component" value="Unassembled WGS sequence"/>
</dbReference>
<organism evidence="7 8">
    <name type="scientific">Perkinsus chesapeaki</name>
    <name type="common">Clam parasite</name>
    <name type="synonym">Perkinsus andrewsi</name>
    <dbReference type="NCBI Taxonomy" id="330153"/>
    <lineage>
        <taxon>Eukaryota</taxon>
        <taxon>Sar</taxon>
        <taxon>Alveolata</taxon>
        <taxon>Perkinsozoa</taxon>
        <taxon>Perkinsea</taxon>
        <taxon>Perkinsida</taxon>
        <taxon>Perkinsidae</taxon>
        <taxon>Perkinsus</taxon>
    </lineage>
</organism>
<gene>
    <name evidence="7" type="ORF">FOL47_004876</name>
</gene>
<dbReference type="OrthoDB" id="443318at2759"/>
<reference evidence="7 8" key="1">
    <citation type="submission" date="2020-04" db="EMBL/GenBank/DDBJ databases">
        <title>Perkinsus chesapeaki whole genome sequence.</title>
        <authorList>
            <person name="Bogema D.R."/>
        </authorList>
    </citation>
    <scope>NUCLEOTIDE SEQUENCE [LARGE SCALE GENOMIC DNA]</scope>
    <source>
        <strain evidence="7">ATCC PRA-425</strain>
    </source>
</reference>
<dbReference type="AlphaFoldDB" id="A0A7J6M048"/>
<dbReference type="Gene3D" id="3.40.50.1820">
    <property type="entry name" value="alpha/beta hydrolase"/>
    <property type="match status" value="1"/>
</dbReference>
<evidence type="ECO:0000256" key="2">
    <source>
        <dbReference type="ARBA" id="ARBA00022645"/>
    </source>
</evidence>
<evidence type="ECO:0000256" key="3">
    <source>
        <dbReference type="ARBA" id="ARBA00022670"/>
    </source>
</evidence>
<dbReference type="PANTHER" id="PTHR11802">
    <property type="entry name" value="SERINE PROTEASE FAMILY S10 SERINE CARBOXYPEPTIDASE"/>
    <property type="match status" value="1"/>
</dbReference>
<dbReference type="GO" id="GO:0004185">
    <property type="term" value="F:serine-type carboxypeptidase activity"/>
    <property type="evidence" value="ECO:0007669"/>
    <property type="project" value="InterPro"/>
</dbReference>
<keyword evidence="8" id="KW-1185">Reference proteome</keyword>
<dbReference type="GO" id="GO:0006508">
    <property type="term" value="P:proteolysis"/>
    <property type="evidence" value="ECO:0007669"/>
    <property type="project" value="UniProtKB-KW"/>
</dbReference>
<evidence type="ECO:0000256" key="6">
    <source>
        <dbReference type="SAM" id="SignalP"/>
    </source>
</evidence>
<evidence type="ECO:0000256" key="1">
    <source>
        <dbReference type="ARBA" id="ARBA00009431"/>
    </source>
</evidence>
<evidence type="ECO:0008006" key="9">
    <source>
        <dbReference type="Google" id="ProtNLM"/>
    </source>
</evidence>
<keyword evidence="5" id="KW-0325">Glycoprotein</keyword>
<feature type="signal peptide" evidence="6">
    <location>
        <begin position="1"/>
        <end position="18"/>
    </location>
</feature>
<dbReference type="InterPro" id="IPR029058">
    <property type="entry name" value="AB_hydrolase_fold"/>
</dbReference>
<feature type="chain" id="PRO_5029860518" description="Thymus-specific serine protease" evidence="6">
    <location>
        <begin position="19"/>
        <end position="368"/>
    </location>
</feature>
<proteinExistence type="inferred from homology"/>
<keyword evidence="6" id="KW-0732">Signal</keyword>
<evidence type="ECO:0000313" key="8">
    <source>
        <dbReference type="Proteomes" id="UP000591131"/>
    </source>
</evidence>
<evidence type="ECO:0000313" key="7">
    <source>
        <dbReference type="EMBL" id="KAF4664923.1"/>
    </source>
</evidence>